<reference evidence="4 5" key="2">
    <citation type="submission" date="2018-06" db="EMBL/GenBank/DDBJ databases">
        <title>Metagenomic assembly of (sub)arctic Cyanobacteria and their associated microbiome from non-axenic cultures.</title>
        <authorList>
            <person name="Baurain D."/>
        </authorList>
    </citation>
    <scope>NUCLEOTIDE SEQUENCE [LARGE SCALE GENOMIC DNA]</scope>
    <source>
        <strain evidence="4">ULC027bin1</strain>
    </source>
</reference>
<organism evidence="4 5">
    <name type="scientific">Phormidesmis priestleyi</name>
    <dbReference type="NCBI Taxonomy" id="268141"/>
    <lineage>
        <taxon>Bacteria</taxon>
        <taxon>Bacillati</taxon>
        <taxon>Cyanobacteriota</taxon>
        <taxon>Cyanophyceae</taxon>
        <taxon>Leptolyngbyales</taxon>
        <taxon>Leptolyngbyaceae</taxon>
        <taxon>Phormidesmis</taxon>
    </lineage>
</organism>
<dbReference type="CDD" id="cd03809">
    <property type="entry name" value="GT4_MtfB-like"/>
    <property type="match status" value="1"/>
</dbReference>
<name>A0A2W4XQ40_9CYAN</name>
<dbReference type="GO" id="GO:0016757">
    <property type="term" value="F:glycosyltransferase activity"/>
    <property type="evidence" value="ECO:0007669"/>
    <property type="project" value="UniProtKB-KW"/>
</dbReference>
<evidence type="ECO:0000259" key="3">
    <source>
        <dbReference type="Pfam" id="PF13439"/>
    </source>
</evidence>
<evidence type="ECO:0000313" key="5">
    <source>
        <dbReference type="Proteomes" id="UP000249794"/>
    </source>
</evidence>
<gene>
    <name evidence="4" type="ORF">DCF15_03255</name>
</gene>
<dbReference type="Pfam" id="PF00534">
    <property type="entry name" value="Glycos_transf_1"/>
    <property type="match status" value="1"/>
</dbReference>
<accession>A0A2W4XQ40</accession>
<dbReference type="Pfam" id="PF13439">
    <property type="entry name" value="Glyco_transf_4"/>
    <property type="match status" value="1"/>
</dbReference>
<dbReference type="PANTHER" id="PTHR46401:SF2">
    <property type="entry name" value="GLYCOSYLTRANSFERASE WBBK-RELATED"/>
    <property type="match status" value="1"/>
</dbReference>
<dbReference type="FunFam" id="3.40.50.2000:FF:000119">
    <property type="entry name" value="Glycosyl transferase group 1"/>
    <property type="match status" value="1"/>
</dbReference>
<dbReference type="EMBL" id="QBMP01000018">
    <property type="protein sequence ID" value="PZO59640.1"/>
    <property type="molecule type" value="Genomic_DNA"/>
</dbReference>
<dbReference type="GO" id="GO:0009103">
    <property type="term" value="P:lipopolysaccharide biosynthetic process"/>
    <property type="evidence" value="ECO:0007669"/>
    <property type="project" value="TreeGrafter"/>
</dbReference>
<evidence type="ECO:0000313" key="4">
    <source>
        <dbReference type="EMBL" id="PZO59640.1"/>
    </source>
</evidence>
<feature type="domain" description="Glycosyl transferase family 1" evidence="2">
    <location>
        <begin position="195"/>
        <end position="347"/>
    </location>
</feature>
<evidence type="ECO:0000259" key="2">
    <source>
        <dbReference type="Pfam" id="PF00534"/>
    </source>
</evidence>
<reference evidence="5" key="1">
    <citation type="submission" date="2018-04" db="EMBL/GenBank/DDBJ databases">
        <authorList>
            <person name="Cornet L."/>
        </authorList>
    </citation>
    <scope>NUCLEOTIDE SEQUENCE [LARGE SCALE GENOMIC DNA]</scope>
</reference>
<evidence type="ECO:0000256" key="1">
    <source>
        <dbReference type="ARBA" id="ARBA00022679"/>
    </source>
</evidence>
<feature type="domain" description="Glycosyltransferase subfamily 4-like N-terminal" evidence="3">
    <location>
        <begin position="110"/>
        <end position="183"/>
    </location>
</feature>
<keyword evidence="4" id="KW-0328">Glycosyltransferase</keyword>
<dbReference type="AlphaFoldDB" id="A0A2W4XQ40"/>
<dbReference type="Gene3D" id="3.40.50.2000">
    <property type="entry name" value="Glycogen Phosphorylase B"/>
    <property type="match status" value="2"/>
</dbReference>
<keyword evidence="1 4" id="KW-0808">Transferase</keyword>
<dbReference type="PANTHER" id="PTHR46401">
    <property type="entry name" value="GLYCOSYLTRANSFERASE WBBK-RELATED"/>
    <property type="match status" value="1"/>
</dbReference>
<dbReference type="InterPro" id="IPR001296">
    <property type="entry name" value="Glyco_trans_1"/>
</dbReference>
<dbReference type="InterPro" id="IPR028098">
    <property type="entry name" value="Glyco_trans_4-like_N"/>
</dbReference>
<comment type="caution">
    <text evidence="4">The sequence shown here is derived from an EMBL/GenBank/DDBJ whole genome shotgun (WGS) entry which is preliminary data.</text>
</comment>
<dbReference type="SUPFAM" id="SSF53756">
    <property type="entry name" value="UDP-Glycosyltransferase/glycogen phosphorylase"/>
    <property type="match status" value="1"/>
</dbReference>
<dbReference type="Proteomes" id="UP000249794">
    <property type="component" value="Unassembled WGS sequence"/>
</dbReference>
<sequence>MNIEPSPSSLLVNLSILMDQPTGISVYIQNLLPFIHSLDPVLFSAKPISGFRCQSIPQGLSPAFGNQGHLKRLCWLQQKIPNYYRQLGHQSSNQSGRSLIFSPSPEAPIWSGCRFVVMAHDTIPLRFPQTFSPYLVGYFRYYVGRVLAQAEHVICNSVSTANDVKKFYGVPTPKITPIPLAYDQQNFRPGDQPLGNYFLYVGRQAPYKNLYRLVAAFHQVCATNHNLELWLVGPQDQRYTPALKAKIASLGIESQVRFLDYVAYEQLPVLLRGALALTLPSLWEGFGLPVLEAMACGTPVITSNLSSLPEVAGDAAILVDPYNTDDIANAMKMVAKDADLRAQLSIAGLAQAQKFSWQKTGEQTADVIRKFL</sequence>
<proteinExistence type="predicted"/>
<protein>
    <submittedName>
        <fullName evidence="4">Mannosyltransferase</fullName>
    </submittedName>
</protein>